<proteinExistence type="predicted"/>
<name>A0ABV3U581_9GAMM</name>
<evidence type="ECO:0000313" key="2">
    <source>
        <dbReference type="Proteomes" id="UP001557485"/>
    </source>
</evidence>
<gene>
    <name evidence="1" type="ORF">AB4876_04475</name>
</gene>
<sequence>MDFTKVDNSFNAWASSSDIFIQREYKGEDVRSADILDINEKKWQLWLVPVNDENACVIHYWDYKKISKHAKVATSELLSELSKIEAIIRAGELT</sequence>
<reference evidence="1 2" key="1">
    <citation type="journal article" date="2011" name="Int. J. Syst. Evol. Microbiol.">
        <title>Zhongshania antarctica gen. nov., sp. nov. and Zhongshania guokunii sp. nov., gammaproteobacteria respectively isolated from coastal attached (fast) ice and surface seawater of the Antarctic.</title>
        <authorList>
            <person name="Li H.J."/>
            <person name="Zhang X.Y."/>
            <person name="Chen C.X."/>
            <person name="Zhang Y.J."/>
            <person name="Gao Z.M."/>
            <person name="Yu Y."/>
            <person name="Chen X.L."/>
            <person name="Chen B."/>
            <person name="Zhang Y.Z."/>
        </authorList>
    </citation>
    <scope>NUCLEOTIDE SEQUENCE [LARGE SCALE GENOMIC DNA]</scope>
    <source>
        <strain evidence="1 2">ZS6-22T</strain>
    </source>
</reference>
<comment type="caution">
    <text evidence="1">The sequence shown here is derived from an EMBL/GenBank/DDBJ whole genome shotgun (WGS) entry which is preliminary data.</text>
</comment>
<dbReference type="RefSeq" id="WP_368380450.1">
    <property type="nucleotide sequence ID" value="NZ_JBFRYA010000003.1"/>
</dbReference>
<protein>
    <submittedName>
        <fullName evidence="1">Uncharacterized protein</fullName>
    </submittedName>
</protein>
<accession>A0ABV3U581</accession>
<dbReference type="Proteomes" id="UP001557485">
    <property type="component" value="Unassembled WGS sequence"/>
</dbReference>
<dbReference type="EMBL" id="JBFRYA010000003">
    <property type="protein sequence ID" value="MEX1668154.1"/>
    <property type="molecule type" value="Genomic_DNA"/>
</dbReference>
<keyword evidence="2" id="KW-1185">Reference proteome</keyword>
<evidence type="ECO:0000313" key="1">
    <source>
        <dbReference type="EMBL" id="MEX1668154.1"/>
    </source>
</evidence>
<organism evidence="1 2">
    <name type="scientific">Zhongshania guokunii</name>
    <dbReference type="NCBI Taxonomy" id="641783"/>
    <lineage>
        <taxon>Bacteria</taxon>
        <taxon>Pseudomonadati</taxon>
        <taxon>Pseudomonadota</taxon>
        <taxon>Gammaproteobacteria</taxon>
        <taxon>Cellvibrionales</taxon>
        <taxon>Spongiibacteraceae</taxon>
        <taxon>Zhongshania</taxon>
    </lineage>
</organism>